<keyword evidence="1" id="KW-1133">Transmembrane helix</keyword>
<dbReference type="Proteomes" id="UP000677228">
    <property type="component" value="Unassembled WGS sequence"/>
</dbReference>
<organism evidence="4 5">
    <name type="scientific">Didymodactylos carnosus</name>
    <dbReference type="NCBI Taxonomy" id="1234261"/>
    <lineage>
        <taxon>Eukaryota</taxon>
        <taxon>Metazoa</taxon>
        <taxon>Spiralia</taxon>
        <taxon>Gnathifera</taxon>
        <taxon>Rotifera</taxon>
        <taxon>Eurotatoria</taxon>
        <taxon>Bdelloidea</taxon>
        <taxon>Philodinida</taxon>
        <taxon>Philodinidae</taxon>
        <taxon>Didymodactylos</taxon>
    </lineage>
</organism>
<evidence type="ECO:0000256" key="2">
    <source>
        <dbReference type="SAM" id="SignalP"/>
    </source>
</evidence>
<comment type="caution">
    <text evidence="4">The sequence shown here is derived from an EMBL/GenBank/DDBJ whole genome shotgun (WGS) entry which is preliminary data.</text>
</comment>
<reference evidence="4" key="1">
    <citation type="submission" date="2021-02" db="EMBL/GenBank/DDBJ databases">
        <authorList>
            <person name="Nowell W R."/>
        </authorList>
    </citation>
    <scope>NUCLEOTIDE SEQUENCE</scope>
</reference>
<dbReference type="SUPFAM" id="SSF56399">
    <property type="entry name" value="ADP-ribosylation"/>
    <property type="match status" value="1"/>
</dbReference>
<sequence length="558" mass="64762">MQQYRLSHFIILFIAGSSEIFGQQYEWFGNYQWTDNECNQTECCCPHGTLSVSNNGTSIVFSSNLRGRNCEKETLNLWAQYKSNLVNVVGRLYGLALIELTINENSNIITLKRLDTANCGLKAEKIQGNFSANTVTIIKLQSTTPVLSLVLTSFTTTSDKVKSNSINIVVIVVCSISGALVMGAVFVLLLRRHRRQLLSCPTFLLPSFENIDLSPMLSDHRSENKEQLTVIWLGFDYIKNSDRIQLRQIIDYFRTFDDPKPCKNYIKTIVYEKVFLIASVALIENIISDIYDLHQVRAIYIYNPYDNYLQFQWSSTQTKIKGVFKIWKDIIRQLSDDARYSDYFPLTIFQRIPEDKTTNEIDRYMTEWLWFPLFIDALLEMKPVDNAKQLFVVKLKHYYKGNTATEKTLNEFNETYSSDCAVSWYTKDTFLYRVLNKALRHQDIETILLLHFFIVDLHNQLKQEYEKQLGSERTKLYRGQLISKQEVETLKKARYDHFVYVNSFFSTTPDRDLALNIFAGAGQTDSDETKQSVLFELKIGKEKTRKFYANTTFKFGAG</sequence>
<evidence type="ECO:0000256" key="1">
    <source>
        <dbReference type="SAM" id="Phobius"/>
    </source>
</evidence>
<accession>A0A8S2QLI6</accession>
<dbReference type="EMBL" id="CAJOBA010040761">
    <property type="protein sequence ID" value="CAF4100313.1"/>
    <property type="molecule type" value="Genomic_DNA"/>
</dbReference>
<evidence type="ECO:0000313" key="4">
    <source>
        <dbReference type="EMBL" id="CAF4100313.1"/>
    </source>
</evidence>
<dbReference type="EMBL" id="CAJNOK010019189">
    <property type="protein sequence ID" value="CAF1294976.1"/>
    <property type="molecule type" value="Genomic_DNA"/>
</dbReference>
<keyword evidence="2" id="KW-0732">Signal</keyword>
<feature type="signal peptide" evidence="2">
    <location>
        <begin position="1"/>
        <end position="22"/>
    </location>
</feature>
<feature type="chain" id="PRO_5036273769" description="Receptor ligand binding region domain-containing protein" evidence="2">
    <location>
        <begin position="23"/>
        <end position="558"/>
    </location>
</feature>
<evidence type="ECO:0008006" key="6">
    <source>
        <dbReference type="Google" id="ProtNLM"/>
    </source>
</evidence>
<evidence type="ECO:0000313" key="5">
    <source>
        <dbReference type="Proteomes" id="UP000682733"/>
    </source>
</evidence>
<keyword evidence="1" id="KW-0812">Transmembrane</keyword>
<protein>
    <recommendedName>
        <fullName evidence="6">Receptor ligand binding region domain-containing protein</fullName>
    </recommendedName>
</protein>
<keyword evidence="1" id="KW-0472">Membrane</keyword>
<feature type="transmembrane region" description="Helical" evidence="1">
    <location>
        <begin position="168"/>
        <end position="190"/>
    </location>
</feature>
<evidence type="ECO:0000313" key="3">
    <source>
        <dbReference type="EMBL" id="CAF1294976.1"/>
    </source>
</evidence>
<gene>
    <name evidence="3" type="ORF">OVA965_LOCUS28275</name>
    <name evidence="4" type="ORF">TMI583_LOCUS29025</name>
</gene>
<dbReference type="AlphaFoldDB" id="A0A8S2QLI6"/>
<proteinExistence type="predicted"/>
<name>A0A8S2QLI6_9BILA</name>
<dbReference type="Proteomes" id="UP000682733">
    <property type="component" value="Unassembled WGS sequence"/>
</dbReference>